<dbReference type="EMBL" id="BMXI01000008">
    <property type="protein sequence ID" value="GHC54365.1"/>
    <property type="molecule type" value="Genomic_DNA"/>
</dbReference>
<evidence type="ECO:0000313" key="1">
    <source>
        <dbReference type="EMBL" id="GHC54365.1"/>
    </source>
</evidence>
<proteinExistence type="predicted"/>
<sequence length="183" mass="20927">MAIPDFDHNLVLPPHLGSPVQFSDLSPYPCSTVELVDKFATSPERKAILDGFLKFRERLRTEGLRQGFQWLDGSFLEDIETQEGRAPNDLDLVTIYWGYDLAFQQGLAQRFPEFGSPQLSKANYLVDHYPLDASFQPANTVEMSRYWAQLFSHNRQGVWKGMLRIDLDTDSDDSLAAQKLQQL</sequence>
<dbReference type="Pfam" id="PF22014">
    <property type="entry name" value="DUF6932"/>
    <property type="match status" value="1"/>
</dbReference>
<name>A0A918WJW2_9BACT</name>
<gene>
    <name evidence="1" type="ORF">GCM10007100_20960</name>
</gene>
<organism evidence="1 2">
    <name type="scientific">Roseibacillus persicicus</name>
    <dbReference type="NCBI Taxonomy" id="454148"/>
    <lineage>
        <taxon>Bacteria</taxon>
        <taxon>Pseudomonadati</taxon>
        <taxon>Verrucomicrobiota</taxon>
        <taxon>Verrucomicrobiia</taxon>
        <taxon>Verrucomicrobiales</taxon>
        <taxon>Verrucomicrobiaceae</taxon>
        <taxon>Roseibacillus</taxon>
    </lineage>
</organism>
<dbReference type="AlphaFoldDB" id="A0A918WJW2"/>
<dbReference type="InterPro" id="IPR053860">
    <property type="entry name" value="DUF6932"/>
</dbReference>
<dbReference type="RefSeq" id="WP_189569901.1">
    <property type="nucleotide sequence ID" value="NZ_BMXI01000008.1"/>
</dbReference>
<accession>A0A918WJW2</accession>
<protein>
    <submittedName>
        <fullName evidence="1">Uncharacterized protein</fullName>
    </submittedName>
</protein>
<reference evidence="1" key="2">
    <citation type="submission" date="2020-09" db="EMBL/GenBank/DDBJ databases">
        <authorList>
            <person name="Sun Q."/>
            <person name="Kim S."/>
        </authorList>
    </citation>
    <scope>NUCLEOTIDE SEQUENCE</scope>
    <source>
        <strain evidence="1">KCTC 12988</strain>
    </source>
</reference>
<keyword evidence="2" id="KW-1185">Reference proteome</keyword>
<evidence type="ECO:0000313" key="2">
    <source>
        <dbReference type="Proteomes" id="UP000644507"/>
    </source>
</evidence>
<reference evidence="1" key="1">
    <citation type="journal article" date="2014" name="Int. J. Syst. Evol. Microbiol.">
        <title>Complete genome sequence of Corynebacterium casei LMG S-19264T (=DSM 44701T), isolated from a smear-ripened cheese.</title>
        <authorList>
            <consortium name="US DOE Joint Genome Institute (JGI-PGF)"/>
            <person name="Walter F."/>
            <person name="Albersmeier A."/>
            <person name="Kalinowski J."/>
            <person name="Ruckert C."/>
        </authorList>
    </citation>
    <scope>NUCLEOTIDE SEQUENCE</scope>
    <source>
        <strain evidence="1">KCTC 12988</strain>
    </source>
</reference>
<dbReference type="Proteomes" id="UP000644507">
    <property type="component" value="Unassembled WGS sequence"/>
</dbReference>
<comment type="caution">
    <text evidence="1">The sequence shown here is derived from an EMBL/GenBank/DDBJ whole genome shotgun (WGS) entry which is preliminary data.</text>
</comment>